<evidence type="ECO:0000313" key="4">
    <source>
        <dbReference type="Proteomes" id="UP000034883"/>
    </source>
</evidence>
<gene>
    <name evidence="3" type="ORF">DB32_001825</name>
</gene>
<evidence type="ECO:0000256" key="1">
    <source>
        <dbReference type="SAM" id="MobiDB-lite"/>
    </source>
</evidence>
<dbReference type="RefSeq" id="WP_053231992.1">
    <property type="nucleotide sequence ID" value="NZ_CP011125.1"/>
</dbReference>
<feature type="signal peptide" evidence="2">
    <location>
        <begin position="1"/>
        <end position="25"/>
    </location>
</feature>
<sequence>MTSRKPRAYALFALASLSAVTFALAGAVLPSSAVPHAEAQRLRATVYVTQAAIPRGLTEKALVGFARGHQARAMNESSEAEIEQRHWLANMVVQFNAPPGDLEYHALFYNVTDGARNFVDDMAIYLNGRDQRTYVQRLNLQRPRFQPNKRYELVITVRRAEVGNTRFETRGEEPRRSGQVDFSVEDTRVRE</sequence>
<name>A0A0F6YI43_9BACT</name>
<organism evidence="3 4">
    <name type="scientific">Sandaracinus amylolyticus</name>
    <dbReference type="NCBI Taxonomy" id="927083"/>
    <lineage>
        <taxon>Bacteria</taxon>
        <taxon>Pseudomonadati</taxon>
        <taxon>Myxococcota</taxon>
        <taxon>Polyangia</taxon>
        <taxon>Polyangiales</taxon>
        <taxon>Sandaracinaceae</taxon>
        <taxon>Sandaracinus</taxon>
    </lineage>
</organism>
<feature type="compositionally biased region" description="Basic and acidic residues" evidence="1">
    <location>
        <begin position="167"/>
        <end position="178"/>
    </location>
</feature>
<evidence type="ECO:0000313" key="3">
    <source>
        <dbReference type="EMBL" id="AKF04676.1"/>
    </source>
</evidence>
<evidence type="ECO:0000256" key="2">
    <source>
        <dbReference type="SAM" id="SignalP"/>
    </source>
</evidence>
<dbReference type="STRING" id="927083.DB32_001825"/>
<keyword evidence="4" id="KW-1185">Reference proteome</keyword>
<dbReference type="AlphaFoldDB" id="A0A0F6YI43"/>
<dbReference type="Proteomes" id="UP000034883">
    <property type="component" value="Chromosome"/>
</dbReference>
<dbReference type="KEGG" id="samy:DB32_001825"/>
<accession>A0A0F6YI43</accession>
<dbReference type="EMBL" id="CP011125">
    <property type="protein sequence ID" value="AKF04676.1"/>
    <property type="molecule type" value="Genomic_DNA"/>
</dbReference>
<keyword evidence="2" id="KW-0732">Signal</keyword>
<protein>
    <submittedName>
        <fullName evidence="3">Uncharacterized protein</fullName>
    </submittedName>
</protein>
<feature type="chain" id="PRO_5002512940" evidence="2">
    <location>
        <begin position="26"/>
        <end position="191"/>
    </location>
</feature>
<feature type="region of interest" description="Disordered" evidence="1">
    <location>
        <begin position="166"/>
        <end position="191"/>
    </location>
</feature>
<reference evidence="3 4" key="1">
    <citation type="submission" date="2015-03" db="EMBL/GenBank/DDBJ databases">
        <title>Genome assembly of Sandaracinus amylolyticus DSM 53668.</title>
        <authorList>
            <person name="Sharma G."/>
            <person name="Subramanian S."/>
        </authorList>
    </citation>
    <scope>NUCLEOTIDE SEQUENCE [LARGE SCALE GENOMIC DNA]</scope>
    <source>
        <strain evidence="3 4">DSM 53668</strain>
    </source>
</reference>
<proteinExistence type="predicted"/>